<evidence type="ECO:0000313" key="7">
    <source>
        <dbReference type="EMBL" id="KAF4304865.1"/>
    </source>
</evidence>
<name>A0A8H4INM5_9PEZI</name>
<dbReference type="InterPro" id="IPR036188">
    <property type="entry name" value="FAD/NAD-bd_sf"/>
</dbReference>
<dbReference type="InterPro" id="IPR002938">
    <property type="entry name" value="FAD-bd"/>
</dbReference>
<dbReference type="InterPro" id="IPR050493">
    <property type="entry name" value="FAD-dep_Monooxygenase_BioMet"/>
</dbReference>
<dbReference type="Pfam" id="PF01494">
    <property type="entry name" value="FAD_binding_3"/>
    <property type="match status" value="1"/>
</dbReference>
<keyword evidence="4" id="KW-0560">Oxidoreductase</keyword>
<accession>A0A8H4INM5</accession>
<dbReference type="OrthoDB" id="16820at2759"/>
<evidence type="ECO:0000259" key="6">
    <source>
        <dbReference type="Pfam" id="PF01494"/>
    </source>
</evidence>
<feature type="domain" description="FAD-binding" evidence="6">
    <location>
        <begin position="111"/>
        <end position="317"/>
    </location>
</feature>
<gene>
    <name evidence="7" type="ORF">GTA08_BOTSDO14188</name>
</gene>
<keyword evidence="5" id="KW-0503">Monooxygenase</keyword>
<protein>
    <recommendedName>
        <fullName evidence="6">FAD-binding domain-containing protein</fullName>
    </recommendedName>
</protein>
<keyword evidence="8" id="KW-1185">Reference proteome</keyword>
<dbReference type="EMBL" id="WWBZ02000041">
    <property type="protein sequence ID" value="KAF4304865.1"/>
    <property type="molecule type" value="Genomic_DNA"/>
</dbReference>
<dbReference type="AlphaFoldDB" id="A0A8H4INM5"/>
<dbReference type="SUPFAM" id="SSF51905">
    <property type="entry name" value="FAD/NAD(P)-binding domain"/>
    <property type="match status" value="1"/>
</dbReference>
<dbReference type="GO" id="GO:0004497">
    <property type="term" value="F:monooxygenase activity"/>
    <property type="evidence" value="ECO:0007669"/>
    <property type="project" value="UniProtKB-KW"/>
</dbReference>
<keyword evidence="2" id="KW-0285">Flavoprotein</keyword>
<evidence type="ECO:0000256" key="3">
    <source>
        <dbReference type="ARBA" id="ARBA00022827"/>
    </source>
</evidence>
<keyword evidence="3" id="KW-0274">FAD</keyword>
<organism evidence="7 8">
    <name type="scientific">Botryosphaeria dothidea</name>
    <dbReference type="NCBI Taxonomy" id="55169"/>
    <lineage>
        <taxon>Eukaryota</taxon>
        <taxon>Fungi</taxon>
        <taxon>Dikarya</taxon>
        <taxon>Ascomycota</taxon>
        <taxon>Pezizomycotina</taxon>
        <taxon>Dothideomycetes</taxon>
        <taxon>Dothideomycetes incertae sedis</taxon>
        <taxon>Botryosphaeriales</taxon>
        <taxon>Botryosphaeriaceae</taxon>
        <taxon>Botryosphaeria</taxon>
    </lineage>
</organism>
<evidence type="ECO:0000256" key="2">
    <source>
        <dbReference type="ARBA" id="ARBA00022630"/>
    </source>
</evidence>
<comment type="similarity">
    <text evidence="1">Belongs to the paxM FAD-dependent monooxygenase family.</text>
</comment>
<evidence type="ECO:0000256" key="5">
    <source>
        <dbReference type="ARBA" id="ARBA00023033"/>
    </source>
</evidence>
<evidence type="ECO:0000256" key="1">
    <source>
        <dbReference type="ARBA" id="ARBA00007992"/>
    </source>
</evidence>
<dbReference type="Proteomes" id="UP000572817">
    <property type="component" value="Unassembled WGS sequence"/>
</dbReference>
<sequence length="393" mass="43795">MASNHFIIVGAGYVGLTAAIELTLKGFRVEVFEAAKEFTTAGDILFINPSVTGVLSKWTVYDWKGDVIVQQRQQLTRDGFPALISPEDTFILLCTDVFEEDDVAGVYVDGKRFEASGVIATDGIHSKVRAKILKDESRPSSSGFAIYRSFFDIDRLLDDPKTRRFAEGDEDEISVWIGKDTHAVLLTDKNLGKIGAFLTHRDEQDVEESYTASGNLDHLLKFIEGWDESLRAVFRKAPADKLFGWKLFWRDPLSDWTSPKGRIVLAGDASHPHLPSSASGAMQAVEDGVTLGALADALGAQNVPDLFRTFRLIRSERTNLTQRLGWENRYKFHHTDWDAVKANPGWAKAYAYDNAKAALESVKSGSPFQNTNVPEGHRVQEWSINDLIQLEAK</sequence>
<dbReference type="PRINTS" id="PR00420">
    <property type="entry name" value="RNGMNOXGNASE"/>
</dbReference>
<dbReference type="SUPFAM" id="SSF54373">
    <property type="entry name" value="FAD-linked reductases, C-terminal domain"/>
    <property type="match status" value="1"/>
</dbReference>
<comment type="caution">
    <text evidence="7">The sequence shown here is derived from an EMBL/GenBank/DDBJ whole genome shotgun (WGS) entry which is preliminary data.</text>
</comment>
<dbReference type="PANTHER" id="PTHR13789">
    <property type="entry name" value="MONOOXYGENASE"/>
    <property type="match status" value="1"/>
</dbReference>
<dbReference type="Pfam" id="PF13450">
    <property type="entry name" value="NAD_binding_8"/>
    <property type="match status" value="1"/>
</dbReference>
<evidence type="ECO:0000256" key="4">
    <source>
        <dbReference type="ARBA" id="ARBA00023002"/>
    </source>
</evidence>
<dbReference type="Gene3D" id="3.50.50.60">
    <property type="entry name" value="FAD/NAD(P)-binding domain"/>
    <property type="match status" value="1"/>
</dbReference>
<dbReference type="GO" id="GO:0071949">
    <property type="term" value="F:FAD binding"/>
    <property type="evidence" value="ECO:0007669"/>
    <property type="project" value="InterPro"/>
</dbReference>
<proteinExistence type="inferred from homology"/>
<dbReference type="PANTHER" id="PTHR13789:SF236">
    <property type="entry name" value="MONOOXYGENASE, PUTATIVE (AFU_ORTHOLOGUE AFUA_6G12060)-RELATED"/>
    <property type="match status" value="1"/>
</dbReference>
<evidence type="ECO:0000313" key="8">
    <source>
        <dbReference type="Proteomes" id="UP000572817"/>
    </source>
</evidence>
<reference evidence="7" key="1">
    <citation type="submission" date="2020-04" db="EMBL/GenBank/DDBJ databases">
        <title>Genome Assembly and Annotation of Botryosphaeria dothidea sdau 11-99, a Latent Pathogen of Apple Fruit Ring Rot in China.</title>
        <authorList>
            <person name="Yu C."/>
            <person name="Diao Y."/>
            <person name="Lu Q."/>
            <person name="Zhao J."/>
            <person name="Cui S."/>
            <person name="Peng C."/>
            <person name="He B."/>
            <person name="Liu H."/>
        </authorList>
    </citation>
    <scope>NUCLEOTIDE SEQUENCE [LARGE SCALE GENOMIC DNA]</scope>
    <source>
        <strain evidence="7">Sdau11-99</strain>
    </source>
</reference>